<dbReference type="SUPFAM" id="SSF51735">
    <property type="entry name" value="NAD(P)-binding Rossmann-fold domains"/>
    <property type="match status" value="1"/>
</dbReference>
<dbReference type="InterPro" id="IPR011128">
    <property type="entry name" value="G3P_DH_NAD-dep_N"/>
</dbReference>
<dbReference type="HAMAP" id="MF_00394">
    <property type="entry name" value="NAD_Glyc3P_dehydrog"/>
    <property type="match status" value="1"/>
</dbReference>
<evidence type="ECO:0000256" key="7">
    <source>
        <dbReference type="ARBA" id="ARBA00023209"/>
    </source>
</evidence>
<dbReference type="GO" id="GO:0046167">
    <property type="term" value="P:glycerol-3-phosphate biosynthetic process"/>
    <property type="evidence" value="ECO:0007669"/>
    <property type="project" value="UniProtKB-UniRule"/>
</dbReference>
<keyword evidence="5 13" id="KW-0520">NAD</keyword>
<evidence type="ECO:0000256" key="4">
    <source>
        <dbReference type="ARBA" id="ARBA00023002"/>
    </source>
</evidence>
<dbReference type="Pfam" id="PF07479">
    <property type="entry name" value="NAD_Gly3P_dh_C"/>
    <property type="match status" value="1"/>
</dbReference>
<evidence type="ECO:0000256" key="9">
    <source>
        <dbReference type="ARBA" id="ARBA00052716"/>
    </source>
</evidence>
<dbReference type="UniPathway" id="UPA00940"/>
<dbReference type="NCBIfam" id="NF000940">
    <property type="entry name" value="PRK00094.1-2"/>
    <property type="match status" value="1"/>
</dbReference>
<feature type="binding site" evidence="13">
    <location>
        <position position="53"/>
    </location>
    <ligand>
        <name>NADPH</name>
        <dbReference type="ChEBI" id="CHEBI:57783"/>
    </ligand>
</feature>
<feature type="binding site" evidence="16">
    <location>
        <position position="258"/>
    </location>
    <ligand>
        <name>NAD(+)</name>
        <dbReference type="ChEBI" id="CHEBI:57540"/>
    </ligand>
</feature>
<dbReference type="Pfam" id="PF01210">
    <property type="entry name" value="NAD_Gly3P_dh_N"/>
    <property type="match status" value="1"/>
</dbReference>
<feature type="binding site" evidence="13">
    <location>
        <position position="284"/>
    </location>
    <ligand>
        <name>NADPH</name>
        <dbReference type="ChEBI" id="CHEBI:57783"/>
    </ligand>
</feature>
<feature type="binding site" evidence="13">
    <location>
        <position position="259"/>
    </location>
    <ligand>
        <name>sn-glycerol 3-phosphate</name>
        <dbReference type="ChEBI" id="CHEBI:57597"/>
    </ligand>
</feature>
<feature type="binding site" evidence="13">
    <location>
        <position position="194"/>
    </location>
    <ligand>
        <name>sn-glycerol 3-phosphate</name>
        <dbReference type="ChEBI" id="CHEBI:57597"/>
    </ligand>
</feature>
<dbReference type="InterPro" id="IPR006168">
    <property type="entry name" value="G3P_DH_NAD-dep"/>
</dbReference>
<comment type="catalytic activity">
    <reaction evidence="13">
        <text>sn-glycerol 3-phosphate + NAD(+) = dihydroxyacetone phosphate + NADH + H(+)</text>
        <dbReference type="Rhea" id="RHEA:11092"/>
        <dbReference type="ChEBI" id="CHEBI:15378"/>
        <dbReference type="ChEBI" id="CHEBI:57540"/>
        <dbReference type="ChEBI" id="CHEBI:57597"/>
        <dbReference type="ChEBI" id="CHEBI:57642"/>
        <dbReference type="ChEBI" id="CHEBI:57945"/>
        <dbReference type="EC" id="1.1.1.94"/>
    </reaction>
</comment>
<feature type="binding site" evidence="13">
    <location>
        <position position="36"/>
    </location>
    <ligand>
        <name>NADPH</name>
        <dbReference type="ChEBI" id="CHEBI:57783"/>
    </ligand>
</feature>
<dbReference type="Gene3D" id="3.40.50.720">
    <property type="entry name" value="NAD(P)-binding Rossmann-like Domain"/>
    <property type="match status" value="1"/>
</dbReference>
<feature type="binding site" evidence="13">
    <location>
        <position position="257"/>
    </location>
    <ligand>
        <name>sn-glycerol 3-phosphate</name>
        <dbReference type="ChEBI" id="CHEBI:57597"/>
    </ligand>
</feature>
<comment type="subcellular location">
    <subcellularLocation>
        <location evidence="13">Cytoplasm</location>
    </subcellularLocation>
</comment>
<dbReference type="PROSITE" id="PS00957">
    <property type="entry name" value="NAD_G3PDH"/>
    <property type="match status" value="1"/>
</dbReference>
<dbReference type="EMBL" id="LR778175">
    <property type="protein sequence ID" value="CAB1274129.1"/>
    <property type="molecule type" value="Genomic_DNA"/>
</dbReference>
<feature type="binding site" evidence="13">
    <location>
        <position position="139"/>
    </location>
    <ligand>
        <name>sn-glycerol 3-phosphate</name>
        <dbReference type="ChEBI" id="CHEBI:57597"/>
    </ligand>
</feature>
<feature type="binding site" evidence="13">
    <location>
        <position position="282"/>
    </location>
    <ligand>
        <name>NADPH</name>
        <dbReference type="ChEBI" id="CHEBI:57783"/>
    </ligand>
</feature>
<reference evidence="20 21" key="1">
    <citation type="submission" date="2020-03" db="EMBL/GenBank/DDBJ databases">
        <authorList>
            <person name="Picone N."/>
        </authorList>
    </citation>
    <scope>NUCLEOTIDE SEQUENCE [LARGE SCALE GENOMIC DNA]</scope>
    <source>
        <strain evidence="20">NSCAC1</strain>
    </source>
</reference>
<evidence type="ECO:0000256" key="15">
    <source>
        <dbReference type="PIRSR" id="PIRSR000114-2"/>
    </source>
</evidence>
<keyword evidence="21" id="KW-1185">Reference proteome</keyword>
<keyword evidence="6 13" id="KW-0443">Lipid metabolism</keyword>
<feature type="binding site" evidence="13">
    <location>
        <position position="110"/>
    </location>
    <ligand>
        <name>NADPH</name>
        <dbReference type="ChEBI" id="CHEBI:57783"/>
    </ligand>
</feature>
<feature type="binding site" evidence="13">
    <location>
        <position position="141"/>
    </location>
    <ligand>
        <name>sn-glycerol 3-phosphate</name>
        <dbReference type="ChEBI" id="CHEBI:57597"/>
    </ligand>
</feature>
<dbReference type="AlphaFoldDB" id="A0A7G1Q739"/>
<evidence type="ECO:0000259" key="18">
    <source>
        <dbReference type="Pfam" id="PF01210"/>
    </source>
</evidence>
<comment type="caution">
    <text evidence="13">Lacks conserved residue(s) required for the propagation of feature annotation.</text>
</comment>
<evidence type="ECO:0000256" key="2">
    <source>
        <dbReference type="ARBA" id="ARBA00022516"/>
    </source>
</evidence>
<dbReference type="PANTHER" id="PTHR11728:SF1">
    <property type="entry name" value="GLYCEROL-3-PHOSPHATE DEHYDROGENASE [NAD(+)] 2, CHLOROPLASTIC"/>
    <property type="match status" value="1"/>
</dbReference>
<feature type="binding site" evidence="13">
    <location>
        <position position="143"/>
    </location>
    <ligand>
        <name>NADPH</name>
        <dbReference type="ChEBI" id="CHEBI:57783"/>
    </ligand>
</feature>
<keyword evidence="3 13" id="KW-0521">NADP</keyword>
<feature type="domain" description="Glycerol-3-phosphate dehydrogenase NAD-dependent C-terminal" evidence="19">
    <location>
        <begin position="183"/>
        <end position="324"/>
    </location>
</feature>
<dbReference type="InterPro" id="IPR008927">
    <property type="entry name" value="6-PGluconate_DH-like_C_sf"/>
</dbReference>
<dbReference type="GO" id="GO:0046474">
    <property type="term" value="P:glycerophospholipid biosynthetic process"/>
    <property type="evidence" value="ECO:0007669"/>
    <property type="project" value="TreeGrafter"/>
</dbReference>
<feature type="active site" description="Proton acceptor" evidence="13 14">
    <location>
        <position position="194"/>
    </location>
</feature>
<evidence type="ECO:0000256" key="5">
    <source>
        <dbReference type="ARBA" id="ARBA00023027"/>
    </source>
</evidence>
<keyword evidence="4 13" id="KW-0560">Oxidoreductase</keyword>
<dbReference type="GO" id="GO:0046168">
    <property type="term" value="P:glycerol-3-phosphate catabolic process"/>
    <property type="evidence" value="ECO:0007669"/>
    <property type="project" value="InterPro"/>
</dbReference>
<dbReference type="RefSeq" id="WP_197744431.1">
    <property type="nucleotide sequence ID" value="NZ_LR778175.1"/>
</dbReference>
<comment type="catalytic activity">
    <reaction evidence="9">
        <text>sn-glycerol 3-phosphate + NADP(+) = dihydroxyacetone phosphate + NADPH + H(+)</text>
        <dbReference type="Rhea" id="RHEA:11096"/>
        <dbReference type="ChEBI" id="CHEBI:15378"/>
        <dbReference type="ChEBI" id="CHEBI:57597"/>
        <dbReference type="ChEBI" id="CHEBI:57642"/>
        <dbReference type="ChEBI" id="CHEBI:57783"/>
        <dbReference type="ChEBI" id="CHEBI:58349"/>
        <dbReference type="EC" id="1.1.1.94"/>
    </reaction>
    <physiologicalReaction direction="right-to-left" evidence="9">
        <dbReference type="Rhea" id="RHEA:11098"/>
    </physiologicalReaction>
</comment>
<dbReference type="PRINTS" id="PR00077">
    <property type="entry name" value="GPDHDRGNASE"/>
</dbReference>
<evidence type="ECO:0000256" key="11">
    <source>
        <dbReference type="ARBA" id="ARBA00069372"/>
    </source>
</evidence>
<keyword evidence="13" id="KW-0963">Cytoplasm</keyword>
<protein>
    <recommendedName>
        <fullName evidence="11 13">Glycerol-3-phosphate dehydrogenase [NAD(P)+]</fullName>
        <ecNumber evidence="10 13">1.1.1.94</ecNumber>
    </recommendedName>
    <alternativeName>
        <fullName evidence="13">NAD(P)(+)-dependent glycerol-3-phosphate dehydrogenase</fullName>
    </alternativeName>
    <alternativeName>
        <fullName evidence="12 13">NAD(P)H-dependent dihydroxyacetone-phosphate reductase</fullName>
    </alternativeName>
</protein>
<feature type="binding site" evidence="13">
    <location>
        <position position="15"/>
    </location>
    <ligand>
        <name>NADPH</name>
        <dbReference type="ChEBI" id="CHEBI:57783"/>
    </ligand>
</feature>
<evidence type="ECO:0000313" key="20">
    <source>
        <dbReference type="EMBL" id="CAB1274129.1"/>
    </source>
</evidence>
<keyword evidence="8 13" id="KW-1208">Phospholipid metabolism</keyword>
<name>A0A7G1Q739_9GAMM</name>
<keyword evidence="7 13" id="KW-0594">Phospholipid biosynthesis</keyword>
<feature type="domain" description="Glycerol-3-phosphate dehydrogenase NAD-dependent N-terminal" evidence="18">
    <location>
        <begin position="10"/>
        <end position="159"/>
    </location>
</feature>
<evidence type="ECO:0000259" key="19">
    <source>
        <dbReference type="Pfam" id="PF07479"/>
    </source>
</evidence>
<dbReference type="Proteomes" id="UP000516072">
    <property type="component" value="Chromosome"/>
</dbReference>
<dbReference type="InterPro" id="IPR006109">
    <property type="entry name" value="G3P_DH_NAD-dep_C"/>
</dbReference>
<accession>A0A7G1Q739</accession>
<dbReference type="FunFam" id="1.10.1040.10:FF:000001">
    <property type="entry name" value="Glycerol-3-phosphate dehydrogenase [NAD(P)+]"/>
    <property type="match status" value="1"/>
</dbReference>
<evidence type="ECO:0000256" key="13">
    <source>
        <dbReference type="HAMAP-Rule" id="MF_00394"/>
    </source>
</evidence>
<keyword evidence="2 13" id="KW-0444">Lipid biosynthesis</keyword>
<feature type="binding site" evidence="13">
    <location>
        <position position="258"/>
    </location>
    <ligand>
        <name>sn-glycerol 3-phosphate</name>
        <dbReference type="ChEBI" id="CHEBI:57597"/>
    </ligand>
</feature>
<feature type="binding site" evidence="13">
    <location>
        <position position="247"/>
    </location>
    <ligand>
        <name>sn-glycerol 3-phosphate</name>
        <dbReference type="ChEBI" id="CHEBI:57597"/>
    </ligand>
</feature>
<dbReference type="GO" id="GO:0005975">
    <property type="term" value="P:carbohydrate metabolic process"/>
    <property type="evidence" value="ECO:0007669"/>
    <property type="project" value="InterPro"/>
</dbReference>
<feature type="binding site" evidence="13">
    <location>
        <position position="110"/>
    </location>
    <ligand>
        <name>sn-glycerol 3-phosphate</name>
        <dbReference type="ChEBI" id="CHEBI:57597"/>
    </ligand>
</feature>
<comment type="function">
    <text evidence="13">Catalyzes the reduction of the glycolytic intermediate dihydroxyacetone phosphate (DHAP) to sn-glycerol 3-phosphate (G3P), the key precursor for phospholipid synthesis.</text>
</comment>
<evidence type="ECO:0000256" key="10">
    <source>
        <dbReference type="ARBA" id="ARBA00066687"/>
    </source>
</evidence>
<evidence type="ECO:0000313" key="21">
    <source>
        <dbReference type="Proteomes" id="UP000516072"/>
    </source>
</evidence>
<dbReference type="NCBIfam" id="NF000942">
    <property type="entry name" value="PRK00094.1-4"/>
    <property type="match status" value="1"/>
</dbReference>
<dbReference type="PANTHER" id="PTHR11728">
    <property type="entry name" value="GLYCEROL-3-PHOSPHATE DEHYDROGENASE"/>
    <property type="match status" value="1"/>
</dbReference>
<feature type="binding site" evidence="13">
    <location>
        <position position="16"/>
    </location>
    <ligand>
        <name>NADPH</name>
        <dbReference type="ChEBI" id="CHEBI:57783"/>
    </ligand>
</feature>
<proteinExistence type="inferred from homology"/>
<dbReference type="GO" id="GO:0051287">
    <property type="term" value="F:NAD binding"/>
    <property type="evidence" value="ECO:0007669"/>
    <property type="project" value="InterPro"/>
</dbReference>
<gene>
    <name evidence="13 20" type="primary">gpsA</name>
    <name evidence="20" type="ORF">NSCAC_0017</name>
</gene>
<dbReference type="KEGG" id="ntg:NSCAC_0017"/>
<evidence type="ECO:0000256" key="17">
    <source>
        <dbReference type="RuleBase" id="RU000437"/>
    </source>
</evidence>
<comment type="similarity">
    <text evidence="1 13 17">Belongs to the NAD-dependent glycerol-3-phosphate dehydrogenase family.</text>
</comment>
<evidence type="ECO:0000256" key="1">
    <source>
        <dbReference type="ARBA" id="ARBA00011009"/>
    </source>
</evidence>
<dbReference type="SUPFAM" id="SSF48179">
    <property type="entry name" value="6-phosphogluconate dehydrogenase C-terminal domain-like"/>
    <property type="match status" value="1"/>
</dbReference>
<evidence type="ECO:0000256" key="12">
    <source>
        <dbReference type="ARBA" id="ARBA00080511"/>
    </source>
</evidence>
<evidence type="ECO:0000256" key="16">
    <source>
        <dbReference type="PIRSR" id="PIRSR000114-3"/>
    </source>
</evidence>
<evidence type="ECO:0000256" key="6">
    <source>
        <dbReference type="ARBA" id="ARBA00023098"/>
    </source>
</evidence>
<dbReference type="Gene3D" id="1.10.1040.10">
    <property type="entry name" value="N-(1-d-carboxylethyl)-l-norvaline Dehydrogenase, domain 2"/>
    <property type="match status" value="1"/>
</dbReference>
<evidence type="ECO:0000256" key="14">
    <source>
        <dbReference type="PIRSR" id="PIRSR000114-1"/>
    </source>
</evidence>
<dbReference type="GO" id="GO:0047952">
    <property type="term" value="F:glycerol-3-phosphate dehydrogenase [NAD(P)+] activity"/>
    <property type="evidence" value="ECO:0007669"/>
    <property type="project" value="UniProtKB-UniRule"/>
</dbReference>
<dbReference type="PIRSF" id="PIRSF000114">
    <property type="entry name" value="Glycerol-3-P_dh"/>
    <property type="match status" value="1"/>
</dbReference>
<dbReference type="InterPro" id="IPR013328">
    <property type="entry name" value="6PGD_dom2"/>
</dbReference>
<comment type="pathway">
    <text evidence="13">Membrane lipid metabolism; glycerophospholipid metabolism.</text>
</comment>
<sequence length="336" mass="36776">MNFSSQNTLVLGAGSWGTALAVLLARNQTPTYLWGRDKKQIEAMTHERCNQRYLPNISFPHLLIPIHDLQQALKHTNQIIIAVPSHAFRLTLECIFKSIPARTPIIWATKGLELGTGRLLHEVAIEILGSDYPIAILSGPTFAHEVAMGLPTAVTVATTYPEVFTYLAYCLRGNTFRLYTSDDLIGVQLGGAVKNILAIAAGISDGLGFGSNTRAALITRGLAELIRFALVSGAKKETLMGLSCLGDLILTCTDNQSRNRRLGLALAQGKTLSEALTLIDQVIEGIEAAKLVSMRARQVNIEMPIIDQVYQVLYCSQDPKKAVEMLLNREQKPEHT</sequence>
<dbReference type="GO" id="GO:0005829">
    <property type="term" value="C:cytosol"/>
    <property type="evidence" value="ECO:0007669"/>
    <property type="project" value="TreeGrafter"/>
</dbReference>
<evidence type="ECO:0000256" key="8">
    <source>
        <dbReference type="ARBA" id="ARBA00023264"/>
    </source>
</evidence>
<feature type="binding site" evidence="15">
    <location>
        <begin position="258"/>
        <end position="259"/>
    </location>
    <ligand>
        <name>substrate</name>
    </ligand>
</feature>
<feature type="binding site" evidence="15">
    <location>
        <position position="110"/>
    </location>
    <ligand>
        <name>substrate</name>
    </ligand>
</feature>
<feature type="binding site" evidence="13">
    <location>
        <position position="258"/>
    </location>
    <ligand>
        <name>NADPH</name>
        <dbReference type="ChEBI" id="CHEBI:57783"/>
    </ligand>
</feature>
<organism evidence="20 21">
    <name type="scientific">Candidatus Nitrosacidococcus tergens</name>
    <dbReference type="NCBI Taxonomy" id="553981"/>
    <lineage>
        <taxon>Bacteria</taxon>
        <taxon>Pseudomonadati</taxon>
        <taxon>Pseudomonadota</taxon>
        <taxon>Gammaproteobacteria</taxon>
        <taxon>Chromatiales</taxon>
        <taxon>Chromatiaceae</taxon>
        <taxon>Candidatus Nitrosacidococcus</taxon>
    </lineage>
</organism>
<keyword evidence="13" id="KW-0547">Nucleotide-binding</keyword>
<feature type="binding site" evidence="16">
    <location>
        <position position="143"/>
    </location>
    <ligand>
        <name>NAD(+)</name>
        <dbReference type="ChEBI" id="CHEBI:57540"/>
    </ligand>
</feature>
<evidence type="ECO:0000256" key="3">
    <source>
        <dbReference type="ARBA" id="ARBA00022857"/>
    </source>
</evidence>
<dbReference type="InterPro" id="IPR036291">
    <property type="entry name" value="NAD(P)-bd_dom_sf"/>
</dbReference>
<feature type="binding site" evidence="16">
    <location>
        <begin position="12"/>
        <end position="17"/>
    </location>
    <ligand>
        <name>NAD(+)</name>
        <dbReference type="ChEBI" id="CHEBI:57540"/>
    </ligand>
</feature>
<dbReference type="FunFam" id="3.40.50.720:FF:000019">
    <property type="entry name" value="Glycerol-3-phosphate dehydrogenase [NAD(P)+]"/>
    <property type="match status" value="1"/>
</dbReference>
<dbReference type="EC" id="1.1.1.94" evidence="10 13"/>